<organism evidence="1 2">
    <name type="scientific">Elizabethkingia anophelis R26</name>
    <dbReference type="NCBI Taxonomy" id="1246994"/>
    <lineage>
        <taxon>Bacteria</taxon>
        <taxon>Pseudomonadati</taxon>
        <taxon>Bacteroidota</taxon>
        <taxon>Flavobacteriia</taxon>
        <taxon>Flavobacteriales</taxon>
        <taxon>Weeksellaceae</taxon>
        <taxon>Elizabethkingia</taxon>
    </lineage>
</organism>
<dbReference type="GeneID" id="56686075"/>
<name>A0ABN5C179_9FLAO</name>
<protein>
    <recommendedName>
        <fullName evidence="3">Bacterial mobilisation domain-containing protein</fullName>
    </recommendedName>
</protein>
<reference evidence="1 2" key="1">
    <citation type="submission" date="2017-09" db="EMBL/GenBank/DDBJ databases">
        <title>Complete circularized genomes of four mosquito-derived Elizabethkingia anophelis isolates.</title>
        <authorList>
            <person name="Nicholson A.C."/>
            <person name="Xu J."/>
        </authorList>
    </citation>
    <scope>NUCLEOTIDE SEQUENCE [LARGE SCALE GENOMIC DNA]</scope>
    <source>
        <strain evidence="1 2">R26</strain>
    </source>
</reference>
<dbReference type="RefSeq" id="WP_009088879.1">
    <property type="nucleotide sequence ID" value="NZ_CP023401.1"/>
</dbReference>
<keyword evidence="2" id="KW-1185">Reference proteome</keyword>
<evidence type="ECO:0008006" key="3">
    <source>
        <dbReference type="Google" id="ProtNLM"/>
    </source>
</evidence>
<dbReference type="EMBL" id="CP023401">
    <property type="protein sequence ID" value="ATC37726.1"/>
    <property type="molecule type" value="Genomic_DNA"/>
</dbReference>
<dbReference type="Proteomes" id="UP000190057">
    <property type="component" value="Chromosome"/>
</dbReference>
<gene>
    <name evidence="1" type="ORF">BAZ09_016415</name>
</gene>
<sequence length="128" mass="15178">MKKNNDEIILESPKTRIFIRLEKSQKEEWKKLCSKKNISLTSLIINSVNNRILDDERREVLMFIEKQDNIFAKIENNINQIARHVNVQKFISTADIKVFNDKLDLITELKNQQNKIFEKIYKLIGNDS</sequence>
<evidence type="ECO:0000313" key="1">
    <source>
        <dbReference type="EMBL" id="ATC37726.1"/>
    </source>
</evidence>
<proteinExistence type="predicted"/>
<evidence type="ECO:0000313" key="2">
    <source>
        <dbReference type="Proteomes" id="UP000190057"/>
    </source>
</evidence>
<accession>A0ABN5C179</accession>